<dbReference type="EC" id="2.8.1.7" evidence="11"/>
<evidence type="ECO:0000256" key="7">
    <source>
        <dbReference type="ARBA" id="ARBA00023004"/>
    </source>
</evidence>
<dbReference type="Gene3D" id="3.90.1150.10">
    <property type="entry name" value="Aspartate Aminotransferase, domain 1"/>
    <property type="match status" value="1"/>
</dbReference>
<dbReference type="InterPro" id="IPR015421">
    <property type="entry name" value="PyrdxlP-dep_Trfase_major"/>
</dbReference>
<dbReference type="GO" id="GO:0031071">
    <property type="term" value="F:cysteine desulfurase activity"/>
    <property type="evidence" value="ECO:0007669"/>
    <property type="project" value="UniProtKB-EC"/>
</dbReference>
<keyword evidence="12" id="KW-1185">Reference proteome</keyword>
<keyword evidence="6" id="KW-0663">Pyridoxal phosphate</keyword>
<organism evidence="11 12">
    <name type="scientific">Limnospira indica PCC 8005</name>
    <dbReference type="NCBI Taxonomy" id="376219"/>
    <lineage>
        <taxon>Bacteria</taxon>
        <taxon>Bacillati</taxon>
        <taxon>Cyanobacteriota</taxon>
        <taxon>Cyanophyceae</taxon>
        <taxon>Oscillatoriophycideae</taxon>
        <taxon>Oscillatoriales</taxon>
        <taxon>Sirenicapillariaceae</taxon>
        <taxon>Limnospira</taxon>
    </lineage>
</organism>
<dbReference type="PIRSF" id="PIRSF005572">
    <property type="entry name" value="NifS"/>
    <property type="match status" value="1"/>
</dbReference>
<evidence type="ECO:0000256" key="8">
    <source>
        <dbReference type="ARBA" id="ARBA00023014"/>
    </source>
</evidence>
<gene>
    <name evidence="11" type="primary">iscS3</name>
    <name evidence="11" type="ORF">ARTHRO_60357</name>
</gene>
<dbReference type="InterPro" id="IPR016454">
    <property type="entry name" value="Cysteine_dSase"/>
</dbReference>
<dbReference type="Proteomes" id="UP000032946">
    <property type="component" value="Chromosome"/>
</dbReference>
<dbReference type="AlphaFoldDB" id="A0A9P1KKS0"/>
<dbReference type="GO" id="GO:0046872">
    <property type="term" value="F:metal ion binding"/>
    <property type="evidence" value="ECO:0007669"/>
    <property type="project" value="UniProtKB-KW"/>
</dbReference>
<protein>
    <submittedName>
        <fullName evidence="11">Cysteine desulfurase (tRNA sulfurtransferase), PLP-dependent</fullName>
        <ecNumber evidence="11">2.8.1.7</ecNumber>
    </submittedName>
</protein>
<comment type="subunit">
    <text evidence="3">Homodimer.</text>
</comment>
<evidence type="ECO:0000256" key="6">
    <source>
        <dbReference type="ARBA" id="ARBA00022898"/>
    </source>
</evidence>
<evidence type="ECO:0000259" key="10">
    <source>
        <dbReference type="Pfam" id="PF00266"/>
    </source>
</evidence>
<dbReference type="RefSeq" id="WP_006670687.1">
    <property type="nucleotide sequence ID" value="NZ_FO818640.1"/>
</dbReference>
<dbReference type="Pfam" id="PF00266">
    <property type="entry name" value="Aminotran_5"/>
    <property type="match status" value="1"/>
</dbReference>
<comment type="cofactor">
    <cofactor evidence="1">
        <name>pyridoxal 5'-phosphate</name>
        <dbReference type="ChEBI" id="CHEBI:597326"/>
    </cofactor>
</comment>
<dbReference type="InterPro" id="IPR015424">
    <property type="entry name" value="PyrdxlP-dep_Trfase"/>
</dbReference>
<accession>A0A9P1KKS0</accession>
<keyword evidence="5" id="KW-0479">Metal-binding</keyword>
<evidence type="ECO:0000256" key="1">
    <source>
        <dbReference type="ARBA" id="ARBA00001933"/>
    </source>
</evidence>
<comment type="catalytic activity">
    <reaction evidence="9">
        <text>(sulfur carrier)-H + L-cysteine = (sulfur carrier)-SH + L-alanine</text>
        <dbReference type="Rhea" id="RHEA:43892"/>
        <dbReference type="Rhea" id="RHEA-COMP:14737"/>
        <dbReference type="Rhea" id="RHEA-COMP:14739"/>
        <dbReference type="ChEBI" id="CHEBI:29917"/>
        <dbReference type="ChEBI" id="CHEBI:35235"/>
        <dbReference type="ChEBI" id="CHEBI:57972"/>
        <dbReference type="ChEBI" id="CHEBI:64428"/>
        <dbReference type="EC" id="2.8.1.7"/>
    </reaction>
</comment>
<evidence type="ECO:0000313" key="11">
    <source>
        <dbReference type="EMBL" id="CDM97756.1"/>
    </source>
</evidence>
<keyword evidence="8" id="KW-0411">Iron-sulfur</keyword>
<dbReference type="PANTHER" id="PTHR11601:SF34">
    <property type="entry name" value="CYSTEINE DESULFURASE"/>
    <property type="match status" value="1"/>
</dbReference>
<dbReference type="InterPro" id="IPR015422">
    <property type="entry name" value="PyrdxlP-dep_Trfase_small"/>
</dbReference>
<evidence type="ECO:0000256" key="4">
    <source>
        <dbReference type="ARBA" id="ARBA00022679"/>
    </source>
</evidence>
<sequence>MTDSYPIYLDYHATTPVDPRVAEKILHYMTVEFGNANSIDHIYGDRTQKAVSQAARQVAELVGASPREIIFTSGATESINLAIQGSIINHQSPYLPRIAVSPVEHPAVLDTGQALVKQGLIDITYLSVDKQGQIDLESVDKVCRDGVSLLCVMAANNEIGTIYPIAEIGKIAQTHQVAFLCDGSQAVGKIPINFEEWGITYLAISGHKLYGPKGVGALVARKGYPLKPMMFGGGHQGGMRSGTLNVPGIVGLGEACRLRGLEMAEDEARIANLRDKLQDLLLEKIPGLVVNGDINHRLSGNLHISIPDVPNSAIIARVRDRLAISTGAACSSGVEAPSHVLRAIALSPNAMEGALRIGIGKFTTESEIHRAAEILAGAIGTIRQLMEA</sequence>
<evidence type="ECO:0000313" key="12">
    <source>
        <dbReference type="Proteomes" id="UP000032946"/>
    </source>
</evidence>
<keyword evidence="7" id="KW-0408">Iron</keyword>
<dbReference type="FunFam" id="3.40.640.10:FF:000084">
    <property type="entry name" value="IscS-like cysteine desulfurase"/>
    <property type="match status" value="1"/>
</dbReference>
<dbReference type="SUPFAM" id="SSF53383">
    <property type="entry name" value="PLP-dependent transferases"/>
    <property type="match status" value="1"/>
</dbReference>
<dbReference type="InterPro" id="IPR000192">
    <property type="entry name" value="Aminotrans_V_dom"/>
</dbReference>
<comment type="similarity">
    <text evidence="2">Belongs to the class-V pyridoxal-phosphate-dependent aminotransferase family. NifS/IscS subfamily.</text>
</comment>
<name>A0A9P1KKS0_9CYAN</name>
<dbReference type="PANTHER" id="PTHR11601">
    <property type="entry name" value="CYSTEINE DESULFURYLASE FAMILY MEMBER"/>
    <property type="match status" value="1"/>
</dbReference>
<evidence type="ECO:0000256" key="5">
    <source>
        <dbReference type="ARBA" id="ARBA00022723"/>
    </source>
</evidence>
<proteinExistence type="inferred from homology"/>
<evidence type="ECO:0000256" key="3">
    <source>
        <dbReference type="ARBA" id="ARBA00011738"/>
    </source>
</evidence>
<evidence type="ECO:0000256" key="2">
    <source>
        <dbReference type="ARBA" id="ARBA00006490"/>
    </source>
</evidence>
<dbReference type="EMBL" id="FO818640">
    <property type="protein sequence ID" value="CDM97756.1"/>
    <property type="molecule type" value="Genomic_DNA"/>
</dbReference>
<evidence type="ECO:0000256" key="9">
    <source>
        <dbReference type="ARBA" id="ARBA00050776"/>
    </source>
</evidence>
<dbReference type="Gene3D" id="3.40.640.10">
    <property type="entry name" value="Type I PLP-dependent aspartate aminotransferase-like (Major domain)"/>
    <property type="match status" value="1"/>
</dbReference>
<keyword evidence="4 11" id="KW-0808">Transferase</keyword>
<dbReference type="GO" id="GO:0051536">
    <property type="term" value="F:iron-sulfur cluster binding"/>
    <property type="evidence" value="ECO:0007669"/>
    <property type="project" value="UniProtKB-KW"/>
</dbReference>
<reference evidence="11 12" key="1">
    <citation type="submission" date="2014-02" db="EMBL/GenBank/DDBJ databases">
        <authorList>
            <person name="Genoscope - CEA"/>
        </authorList>
    </citation>
    <scope>NUCLEOTIDE SEQUENCE [LARGE SCALE GENOMIC DNA]</scope>
    <source>
        <strain evidence="11 12">PCC 8005</strain>
    </source>
</reference>
<feature type="domain" description="Aminotransferase class V" evidence="10">
    <location>
        <begin position="7"/>
        <end position="370"/>
    </location>
</feature>